<feature type="transmembrane region" description="Helical" evidence="8">
    <location>
        <begin position="242"/>
        <end position="273"/>
    </location>
</feature>
<dbReference type="OrthoDB" id="7325482at2"/>
<keyword evidence="3" id="KW-0328">Glycosyltransferase</keyword>
<feature type="transmembrane region" description="Helical" evidence="8">
    <location>
        <begin position="168"/>
        <end position="187"/>
    </location>
</feature>
<evidence type="ECO:0000256" key="1">
    <source>
        <dbReference type="ARBA" id="ARBA00004651"/>
    </source>
</evidence>
<feature type="domain" description="Glycosyltransferase RgtA/B/C/D-like" evidence="9">
    <location>
        <begin position="155"/>
        <end position="291"/>
    </location>
</feature>
<dbReference type="PANTHER" id="PTHR33908">
    <property type="entry name" value="MANNOSYLTRANSFERASE YKCB-RELATED"/>
    <property type="match status" value="1"/>
</dbReference>
<name>A0A364P2N9_9PROT</name>
<keyword evidence="7 8" id="KW-0472">Membrane</keyword>
<protein>
    <recommendedName>
        <fullName evidence="9">Glycosyltransferase RgtA/B/C/D-like domain-containing protein</fullName>
    </recommendedName>
</protein>
<organism evidence="10 11">
    <name type="scientific">Paramagnetospirillum kuznetsovii</name>
    <dbReference type="NCBI Taxonomy" id="2053833"/>
    <lineage>
        <taxon>Bacteria</taxon>
        <taxon>Pseudomonadati</taxon>
        <taxon>Pseudomonadota</taxon>
        <taxon>Alphaproteobacteria</taxon>
        <taxon>Rhodospirillales</taxon>
        <taxon>Magnetospirillaceae</taxon>
        <taxon>Paramagnetospirillum</taxon>
    </lineage>
</organism>
<comment type="subcellular location">
    <subcellularLocation>
        <location evidence="1">Cell membrane</location>
        <topology evidence="1">Multi-pass membrane protein</topology>
    </subcellularLocation>
</comment>
<accession>A0A364P2N9</accession>
<dbReference type="RefSeq" id="WP_112141850.1">
    <property type="nucleotide sequence ID" value="NZ_PGTO01000001.1"/>
</dbReference>
<dbReference type="GO" id="GO:0016763">
    <property type="term" value="F:pentosyltransferase activity"/>
    <property type="evidence" value="ECO:0007669"/>
    <property type="project" value="TreeGrafter"/>
</dbReference>
<evidence type="ECO:0000313" key="10">
    <source>
        <dbReference type="EMBL" id="RAU23619.1"/>
    </source>
</evidence>
<keyword evidence="6 8" id="KW-1133">Transmembrane helix</keyword>
<dbReference type="GO" id="GO:0009103">
    <property type="term" value="P:lipopolysaccharide biosynthetic process"/>
    <property type="evidence" value="ECO:0007669"/>
    <property type="project" value="UniProtKB-ARBA"/>
</dbReference>
<feature type="transmembrane region" description="Helical" evidence="8">
    <location>
        <begin position="396"/>
        <end position="417"/>
    </location>
</feature>
<evidence type="ECO:0000313" key="11">
    <source>
        <dbReference type="Proteomes" id="UP000251075"/>
    </source>
</evidence>
<dbReference type="EMBL" id="PGTO01000001">
    <property type="protein sequence ID" value="RAU23619.1"/>
    <property type="molecule type" value="Genomic_DNA"/>
</dbReference>
<dbReference type="InterPro" id="IPR050297">
    <property type="entry name" value="LipidA_mod_glycosyltrf_83"/>
</dbReference>
<dbReference type="AlphaFoldDB" id="A0A364P2N9"/>
<proteinExistence type="predicted"/>
<gene>
    <name evidence="10" type="ORF">CU669_00485</name>
</gene>
<comment type="caution">
    <text evidence="10">The sequence shown here is derived from an EMBL/GenBank/DDBJ whole genome shotgun (WGS) entry which is preliminary data.</text>
</comment>
<keyword evidence="2" id="KW-1003">Cell membrane</keyword>
<keyword evidence="4" id="KW-0808">Transferase</keyword>
<dbReference type="InterPro" id="IPR038731">
    <property type="entry name" value="RgtA/B/C-like"/>
</dbReference>
<reference evidence="10 11" key="1">
    <citation type="submission" date="2017-11" db="EMBL/GenBank/DDBJ databases">
        <title>Draft genome sequence of magnetotactic bacterium Magnetospirillum kuznetsovii LBB-42.</title>
        <authorList>
            <person name="Grouzdev D.S."/>
            <person name="Rysina M.S."/>
            <person name="Baslerov R.V."/>
            <person name="Koziaeva V."/>
        </authorList>
    </citation>
    <scope>NUCLEOTIDE SEQUENCE [LARGE SCALE GENOMIC DNA]</scope>
    <source>
        <strain evidence="10 11">LBB-42</strain>
    </source>
</reference>
<evidence type="ECO:0000256" key="2">
    <source>
        <dbReference type="ARBA" id="ARBA00022475"/>
    </source>
</evidence>
<dbReference type="Pfam" id="PF13231">
    <property type="entry name" value="PMT_2"/>
    <property type="match status" value="1"/>
</dbReference>
<evidence type="ECO:0000256" key="5">
    <source>
        <dbReference type="ARBA" id="ARBA00022692"/>
    </source>
</evidence>
<evidence type="ECO:0000256" key="8">
    <source>
        <dbReference type="SAM" id="Phobius"/>
    </source>
</evidence>
<dbReference type="GO" id="GO:0005886">
    <property type="term" value="C:plasma membrane"/>
    <property type="evidence" value="ECO:0007669"/>
    <property type="project" value="UniProtKB-SubCell"/>
</dbReference>
<keyword evidence="11" id="KW-1185">Reference proteome</keyword>
<evidence type="ECO:0000256" key="7">
    <source>
        <dbReference type="ARBA" id="ARBA00023136"/>
    </source>
</evidence>
<evidence type="ECO:0000256" key="4">
    <source>
        <dbReference type="ARBA" id="ARBA00022679"/>
    </source>
</evidence>
<dbReference type="Proteomes" id="UP000251075">
    <property type="component" value="Unassembled WGS sequence"/>
</dbReference>
<feature type="transmembrane region" description="Helical" evidence="8">
    <location>
        <begin position="448"/>
        <end position="468"/>
    </location>
</feature>
<keyword evidence="5 8" id="KW-0812">Transmembrane</keyword>
<feature type="transmembrane region" description="Helical" evidence="8">
    <location>
        <begin position="372"/>
        <end position="389"/>
    </location>
</feature>
<feature type="transmembrane region" description="Helical" evidence="8">
    <location>
        <begin position="46"/>
        <end position="79"/>
    </location>
</feature>
<feature type="transmembrane region" description="Helical" evidence="8">
    <location>
        <begin position="423"/>
        <end position="441"/>
    </location>
</feature>
<evidence type="ECO:0000256" key="6">
    <source>
        <dbReference type="ARBA" id="ARBA00022989"/>
    </source>
</evidence>
<feature type="transmembrane region" description="Helical" evidence="8">
    <location>
        <begin position="194"/>
        <end position="213"/>
    </location>
</feature>
<dbReference type="PANTHER" id="PTHR33908:SF11">
    <property type="entry name" value="MEMBRANE PROTEIN"/>
    <property type="match status" value="1"/>
</dbReference>
<evidence type="ECO:0000256" key="3">
    <source>
        <dbReference type="ARBA" id="ARBA00022676"/>
    </source>
</evidence>
<sequence>MTVLTALLMALAALGWGALALRACGVAGELPWRERAAWSFGLGMGILGWLGFFLALAARVDAMAIAAVLVAGLPGLWLLRPIGRDHEPLTPWTWALLAAAAFIALGDLAEGLAPPTDADSLAYHFAIPREILRRGHLIFVPRAADGAIPLLQQMSHMLALGLGGEQAMTLWAGLSGWAAVFLTYAVGRRHLSRDWALAAAVAVASLPAVLYGGGSGQVETRMAAFTTMALVAVMESRRRPGLAWAALAGLAAGFCMASKYPGLLVTLLCGVAVLAQRGGLAKAAAFSAAALVAGLQWYGWNWANTGDPVFPMLFGLVPYHPATPWNAAQHALFKVWGAHMESPLPRGLADILSYPWRVTFAPPDSLDAGRTGLGPLAMLLAPFAVLGAWRHRTHPVVRSWLVAALIGLGFYALWSVFGASQRVRHYLPFMPMVVIGLLAASLRGTPRLPLAAGLAAVILIQVGGQAVFARNFVHRLTAHESRTAFVERNVGWAYGVTWANAHLGPSDKIITNQRQWLYLLDPPALFVTPNQQAEVEVREDNTEPAPFWRQLRRNGISHAMLPDSLAALATQAGGDGLPPMMGRLLALGCAGVVEELQGPAPPASRTLSTGTGRSSVVVLALKTRGCPLDEGK</sequence>
<feature type="transmembrane region" description="Helical" evidence="8">
    <location>
        <begin position="280"/>
        <end position="300"/>
    </location>
</feature>
<feature type="transmembrane region" description="Helical" evidence="8">
    <location>
        <begin position="91"/>
        <end position="109"/>
    </location>
</feature>
<evidence type="ECO:0000259" key="9">
    <source>
        <dbReference type="Pfam" id="PF13231"/>
    </source>
</evidence>